<dbReference type="GO" id="GO:0032259">
    <property type="term" value="P:methylation"/>
    <property type="evidence" value="ECO:0007669"/>
    <property type="project" value="UniProtKB-KW"/>
</dbReference>
<dbReference type="GO" id="GO:0008168">
    <property type="term" value="F:methyltransferase activity"/>
    <property type="evidence" value="ECO:0007669"/>
    <property type="project" value="UniProtKB-KW"/>
</dbReference>
<keyword evidence="3" id="KW-1185">Reference proteome</keyword>
<sequence>MSVLTKLIEQAKNPRGFVGASMLCIMNAAHTNMTRWALSNVKINGHANVLDIGCGGGKTIHTLSKMNQDGKIYGIDYSKQAVENSIKLNKKDIDLGKVLIKQASVSAMPFSNDFFDIITAFQTHYFWPNLENDVKEVFRVLTSNGYFIIAAELYKINYHMRKFKTKEDIEKLLKETGFSNVVFHEYRGSICIIARK</sequence>
<evidence type="ECO:0000313" key="2">
    <source>
        <dbReference type="EMBL" id="MEI4802081.1"/>
    </source>
</evidence>
<comment type="caution">
    <text evidence="2">The sequence shown here is derived from an EMBL/GenBank/DDBJ whole genome shotgun (WGS) entry which is preliminary data.</text>
</comment>
<dbReference type="CDD" id="cd02440">
    <property type="entry name" value="AdoMet_MTases"/>
    <property type="match status" value="1"/>
</dbReference>
<gene>
    <name evidence="2" type="ORF">WAZ07_12235</name>
</gene>
<accession>A0ABU8FHA9</accession>
<dbReference type="Gene3D" id="3.40.50.150">
    <property type="entry name" value="Vaccinia Virus protein VP39"/>
    <property type="match status" value="1"/>
</dbReference>
<dbReference type="RefSeq" id="WP_336472678.1">
    <property type="nucleotide sequence ID" value="NZ_JBAWSX010000006.1"/>
</dbReference>
<dbReference type="PANTHER" id="PTHR43591:SF110">
    <property type="entry name" value="RHODANESE DOMAIN-CONTAINING PROTEIN"/>
    <property type="match status" value="1"/>
</dbReference>
<organism evidence="2 3">
    <name type="scientific">Bacillus bruguierae</name>
    <dbReference type="NCBI Taxonomy" id="3127667"/>
    <lineage>
        <taxon>Bacteria</taxon>
        <taxon>Bacillati</taxon>
        <taxon>Bacillota</taxon>
        <taxon>Bacilli</taxon>
        <taxon>Bacillales</taxon>
        <taxon>Bacillaceae</taxon>
        <taxon>Bacillus</taxon>
    </lineage>
</organism>
<name>A0ABU8FHA9_9BACI</name>
<dbReference type="EMBL" id="JBAWSX010000006">
    <property type="protein sequence ID" value="MEI4802081.1"/>
    <property type="molecule type" value="Genomic_DNA"/>
</dbReference>
<dbReference type="Pfam" id="PF13847">
    <property type="entry name" value="Methyltransf_31"/>
    <property type="match status" value="1"/>
</dbReference>
<keyword evidence="2" id="KW-0808">Transferase</keyword>
<dbReference type="InterPro" id="IPR025714">
    <property type="entry name" value="Methyltranfer_dom"/>
</dbReference>
<dbReference type="Proteomes" id="UP001372526">
    <property type="component" value="Unassembled WGS sequence"/>
</dbReference>
<dbReference type="EC" id="2.1.-.-" evidence="2"/>
<dbReference type="PANTHER" id="PTHR43591">
    <property type="entry name" value="METHYLTRANSFERASE"/>
    <property type="match status" value="1"/>
</dbReference>
<dbReference type="SUPFAM" id="SSF53335">
    <property type="entry name" value="S-adenosyl-L-methionine-dependent methyltransferases"/>
    <property type="match status" value="1"/>
</dbReference>
<proteinExistence type="predicted"/>
<protein>
    <submittedName>
        <fullName evidence="2">Class I SAM-dependent methyltransferase</fullName>
        <ecNumber evidence="2">2.1.-.-</ecNumber>
    </submittedName>
</protein>
<evidence type="ECO:0000259" key="1">
    <source>
        <dbReference type="Pfam" id="PF13847"/>
    </source>
</evidence>
<evidence type="ECO:0000313" key="3">
    <source>
        <dbReference type="Proteomes" id="UP001372526"/>
    </source>
</evidence>
<reference evidence="2 3" key="1">
    <citation type="submission" date="2024-01" db="EMBL/GenBank/DDBJ databases">
        <title>Seven novel Bacillus-like species.</title>
        <authorList>
            <person name="Liu G."/>
        </authorList>
    </citation>
    <scope>NUCLEOTIDE SEQUENCE [LARGE SCALE GENOMIC DNA]</scope>
    <source>
        <strain evidence="2 3">FJAT-51639</strain>
    </source>
</reference>
<feature type="domain" description="Methyltransferase" evidence="1">
    <location>
        <begin position="45"/>
        <end position="153"/>
    </location>
</feature>
<keyword evidence="2" id="KW-0489">Methyltransferase</keyword>
<dbReference type="InterPro" id="IPR029063">
    <property type="entry name" value="SAM-dependent_MTases_sf"/>
</dbReference>